<protein>
    <submittedName>
        <fullName evidence="3">Uncharacterized protein</fullName>
    </submittedName>
</protein>
<feature type="region of interest" description="Disordered" evidence="1">
    <location>
        <begin position="135"/>
        <end position="164"/>
    </location>
</feature>
<feature type="transmembrane region" description="Helical" evidence="2">
    <location>
        <begin position="20"/>
        <end position="40"/>
    </location>
</feature>
<feature type="transmembrane region" description="Helical" evidence="2">
    <location>
        <begin position="90"/>
        <end position="115"/>
    </location>
</feature>
<accession>A0A523UY87</accession>
<reference evidence="3 4" key="1">
    <citation type="submission" date="2019-03" db="EMBL/GenBank/DDBJ databases">
        <title>Metabolic potential of uncultured bacteria and archaea associated with petroleum seepage in deep-sea sediments.</title>
        <authorList>
            <person name="Dong X."/>
            <person name="Hubert C."/>
        </authorList>
    </citation>
    <scope>NUCLEOTIDE SEQUENCE [LARGE SCALE GENOMIC DNA]</scope>
    <source>
        <strain evidence="3">E44_bin18</strain>
    </source>
</reference>
<keyword evidence="2" id="KW-0472">Membrane</keyword>
<evidence type="ECO:0000256" key="1">
    <source>
        <dbReference type="SAM" id="MobiDB-lite"/>
    </source>
</evidence>
<comment type="caution">
    <text evidence="3">The sequence shown here is derived from an EMBL/GenBank/DDBJ whole genome shotgun (WGS) entry which is preliminary data.</text>
</comment>
<evidence type="ECO:0000313" key="3">
    <source>
        <dbReference type="EMBL" id="TET47494.1"/>
    </source>
</evidence>
<keyword evidence="2" id="KW-1133">Transmembrane helix</keyword>
<feature type="transmembrane region" description="Helical" evidence="2">
    <location>
        <begin position="47"/>
        <end position="70"/>
    </location>
</feature>
<evidence type="ECO:0000313" key="4">
    <source>
        <dbReference type="Proteomes" id="UP000315525"/>
    </source>
</evidence>
<sequence>MSEEDKRTAVGMSVTLSVQLIGAALAMLTIEAAYVAFVLASRDITGLFVLFGFVTAILFILSIVIAGLGITESRNSGYSGSWRLDVGRKFFNWQAILCLLGLVFLSFTFITGIGAGAPEIESRFSELEERMSSVESRLDSLSSEIGAMQHGPDSTETEINRSSP</sequence>
<dbReference type="AlphaFoldDB" id="A0A523UY87"/>
<dbReference type="Proteomes" id="UP000315525">
    <property type="component" value="Unassembled WGS sequence"/>
</dbReference>
<proteinExistence type="predicted"/>
<organism evidence="3 4">
    <name type="scientific">candidate division TA06 bacterium</name>
    <dbReference type="NCBI Taxonomy" id="2250710"/>
    <lineage>
        <taxon>Bacteria</taxon>
        <taxon>Bacteria division TA06</taxon>
    </lineage>
</organism>
<keyword evidence="2" id="KW-0812">Transmembrane</keyword>
<evidence type="ECO:0000256" key="2">
    <source>
        <dbReference type="SAM" id="Phobius"/>
    </source>
</evidence>
<name>A0A523UY87_UNCT6</name>
<gene>
    <name evidence="3" type="ORF">E3J62_01300</name>
</gene>
<dbReference type="EMBL" id="SOJN01000019">
    <property type="protein sequence ID" value="TET47494.1"/>
    <property type="molecule type" value="Genomic_DNA"/>
</dbReference>